<comment type="caution">
    <text evidence="1">The sequence shown here is derived from an EMBL/GenBank/DDBJ whole genome shotgun (WGS) entry which is preliminary data.</text>
</comment>
<name>A0AAW7XAQ0_9GAMM</name>
<keyword evidence="1" id="KW-0456">Lyase</keyword>
<evidence type="ECO:0000313" key="1">
    <source>
        <dbReference type="EMBL" id="MDO6424965.1"/>
    </source>
</evidence>
<proteinExistence type="predicted"/>
<sequence length="117" mass="13021">PLTVKASGIKKAIVLFEKKVLFEIQNHGALQLEGLTFDGKKSPDDNGNSVISTSKYSMNTNYNLFIENCDFINLDINYAFDAIRVYKNTFADTISIQNSNFKDVTGSVVALDKETDD</sequence>
<feature type="non-terminal residue" evidence="1">
    <location>
        <position position="117"/>
    </location>
</feature>
<dbReference type="SUPFAM" id="SSF51126">
    <property type="entry name" value="Pectin lyase-like"/>
    <property type="match status" value="1"/>
</dbReference>
<dbReference type="InterPro" id="IPR011050">
    <property type="entry name" value="Pectin_lyase_fold/virulence"/>
</dbReference>
<protein>
    <submittedName>
        <fullName evidence="1">Alginate lyase</fullName>
    </submittedName>
</protein>
<feature type="non-terminal residue" evidence="1">
    <location>
        <position position="1"/>
    </location>
</feature>
<organism evidence="1 2">
    <name type="scientific">Saccharophagus degradans</name>
    <dbReference type="NCBI Taxonomy" id="86304"/>
    <lineage>
        <taxon>Bacteria</taxon>
        <taxon>Pseudomonadati</taxon>
        <taxon>Pseudomonadota</taxon>
        <taxon>Gammaproteobacteria</taxon>
        <taxon>Cellvibrionales</taxon>
        <taxon>Cellvibrionaceae</taxon>
        <taxon>Saccharophagus</taxon>
    </lineage>
</organism>
<dbReference type="AlphaFoldDB" id="A0AAW7XAQ0"/>
<dbReference type="EMBL" id="JAUOPB010000079">
    <property type="protein sequence ID" value="MDO6424965.1"/>
    <property type="molecule type" value="Genomic_DNA"/>
</dbReference>
<reference evidence="1" key="1">
    <citation type="submission" date="2023-07" db="EMBL/GenBank/DDBJ databases">
        <title>Genome content predicts the carbon catabolic preferences of heterotrophic bacteria.</title>
        <authorList>
            <person name="Gralka M."/>
        </authorList>
    </citation>
    <scope>NUCLEOTIDE SEQUENCE</scope>
    <source>
        <strain evidence="1">I3M17_2</strain>
    </source>
</reference>
<dbReference type="Proteomes" id="UP001169760">
    <property type="component" value="Unassembled WGS sequence"/>
</dbReference>
<accession>A0AAW7XAQ0</accession>
<gene>
    <name evidence="1" type="ORF">Q4521_20955</name>
</gene>
<dbReference type="GO" id="GO:0016829">
    <property type="term" value="F:lyase activity"/>
    <property type="evidence" value="ECO:0007669"/>
    <property type="project" value="UniProtKB-KW"/>
</dbReference>
<evidence type="ECO:0000313" key="2">
    <source>
        <dbReference type="Proteomes" id="UP001169760"/>
    </source>
</evidence>